<dbReference type="STRING" id="8022.A0A060XF70"/>
<sequence>MRINEQGRLVVNFRTEARFRGLFVISHSASSLSSMVMCADHPGVTFNLSLVRSEPTYNQPMQQWTFTSDFAVRDYSGTYTVKLLPCTSPPSLEYSLPPVCNPREPVTFDLDIRFQQVSDPVAAEFSLNTHMLLLSKRTLWLSDGSMGFGQESDTAFSQGTVMLQTNTAFSQGTVTLQTNTAFSQGDMIYGRVMVDPVQNLGDSFICNIEKVFLCTGADGYVPKYNPNNNEYGCLADAPSLLYRFKIIDKAQPETQARSFGNVGFRALLAVDDPQALALVRQPGSDGFSMDSTALFQVSAGREWFIHTIYTVRSRENANRGIGKRSLEYHTLTQHSSLAAGGPSQSQFRSRRSANRVPDLTEDIGLDNNRGTNILHIALDLRRQRRTSPDREVLTRGVVPRELNHPEESEDSLVLIIGILVGLLLTILIIIVIVLTVRSRQEKKKVEVPTTTSSSTEPMVTSGFTFSGLDSSEV</sequence>
<reference evidence="3" key="2">
    <citation type="submission" date="2014-03" db="EMBL/GenBank/DDBJ databases">
        <authorList>
            <person name="Genoscope - CEA"/>
        </authorList>
    </citation>
    <scope>NUCLEOTIDE SEQUENCE</scope>
</reference>
<accession>A0A060XF70</accession>
<dbReference type="InterPro" id="IPR051561">
    <property type="entry name" value="FRAS1_ECM"/>
</dbReference>
<feature type="transmembrane region" description="Helical" evidence="2">
    <location>
        <begin position="412"/>
        <end position="434"/>
    </location>
</feature>
<evidence type="ECO:0000256" key="1">
    <source>
        <dbReference type="SAM" id="MobiDB-lite"/>
    </source>
</evidence>
<dbReference type="GO" id="GO:0009653">
    <property type="term" value="P:anatomical structure morphogenesis"/>
    <property type="evidence" value="ECO:0007669"/>
    <property type="project" value="TreeGrafter"/>
</dbReference>
<keyword evidence="2" id="KW-0812">Transmembrane</keyword>
<gene>
    <name evidence="3" type="ORF">GSONMT00047886001</name>
</gene>
<proteinExistence type="predicted"/>
<keyword evidence="2" id="KW-0472">Membrane</keyword>
<dbReference type="PANTHER" id="PTHR45739">
    <property type="entry name" value="MATRIX PROTEIN, PUTATIVE-RELATED"/>
    <property type="match status" value="1"/>
</dbReference>
<reference evidence="3" key="1">
    <citation type="journal article" date="2014" name="Nat. Commun.">
        <title>The rainbow trout genome provides novel insights into evolution after whole-genome duplication in vertebrates.</title>
        <authorList>
            <person name="Berthelot C."/>
            <person name="Brunet F."/>
            <person name="Chalopin D."/>
            <person name="Juanchich A."/>
            <person name="Bernard M."/>
            <person name="Noel B."/>
            <person name="Bento P."/>
            <person name="Da Silva C."/>
            <person name="Labadie K."/>
            <person name="Alberti A."/>
            <person name="Aury J.M."/>
            <person name="Louis A."/>
            <person name="Dehais P."/>
            <person name="Bardou P."/>
            <person name="Montfort J."/>
            <person name="Klopp C."/>
            <person name="Cabau C."/>
            <person name="Gaspin C."/>
            <person name="Thorgaard G.H."/>
            <person name="Boussaha M."/>
            <person name="Quillet E."/>
            <person name="Guyomard R."/>
            <person name="Galiana D."/>
            <person name="Bobe J."/>
            <person name="Volff J.N."/>
            <person name="Genet C."/>
            <person name="Wincker P."/>
            <person name="Jaillon O."/>
            <person name="Roest Crollius H."/>
            <person name="Guiguen Y."/>
        </authorList>
    </citation>
    <scope>NUCLEOTIDE SEQUENCE [LARGE SCALE GENOMIC DNA]</scope>
</reference>
<dbReference type="AlphaFoldDB" id="A0A060XF70"/>
<evidence type="ECO:0000313" key="4">
    <source>
        <dbReference type="Proteomes" id="UP000193380"/>
    </source>
</evidence>
<name>A0A060XF70_ONCMY</name>
<protein>
    <submittedName>
        <fullName evidence="3">Uncharacterized protein</fullName>
    </submittedName>
</protein>
<feature type="compositionally biased region" description="Polar residues" evidence="1">
    <location>
        <begin position="461"/>
        <end position="473"/>
    </location>
</feature>
<dbReference type="PANTHER" id="PTHR45739:SF4">
    <property type="entry name" value="FRAS1-RELATED EXTRACELLULAR MATRIX PROTEIN 2"/>
    <property type="match status" value="1"/>
</dbReference>
<dbReference type="Proteomes" id="UP000193380">
    <property type="component" value="Unassembled WGS sequence"/>
</dbReference>
<dbReference type="PaxDb" id="8022-A0A060XF70"/>
<feature type="compositionally biased region" description="Low complexity" evidence="1">
    <location>
        <begin position="447"/>
        <end position="460"/>
    </location>
</feature>
<feature type="region of interest" description="Disordered" evidence="1">
    <location>
        <begin position="443"/>
        <end position="473"/>
    </location>
</feature>
<dbReference type="EMBL" id="FR905268">
    <property type="protein sequence ID" value="CDQ77882.1"/>
    <property type="molecule type" value="Genomic_DNA"/>
</dbReference>
<evidence type="ECO:0000256" key="2">
    <source>
        <dbReference type="SAM" id="Phobius"/>
    </source>
</evidence>
<evidence type="ECO:0000313" key="3">
    <source>
        <dbReference type="EMBL" id="CDQ77882.1"/>
    </source>
</evidence>
<keyword evidence="2" id="KW-1133">Transmembrane helix</keyword>
<organism evidence="3 4">
    <name type="scientific">Oncorhynchus mykiss</name>
    <name type="common">Rainbow trout</name>
    <name type="synonym">Salmo gairdneri</name>
    <dbReference type="NCBI Taxonomy" id="8022"/>
    <lineage>
        <taxon>Eukaryota</taxon>
        <taxon>Metazoa</taxon>
        <taxon>Chordata</taxon>
        <taxon>Craniata</taxon>
        <taxon>Vertebrata</taxon>
        <taxon>Euteleostomi</taxon>
        <taxon>Actinopterygii</taxon>
        <taxon>Neopterygii</taxon>
        <taxon>Teleostei</taxon>
        <taxon>Protacanthopterygii</taxon>
        <taxon>Salmoniformes</taxon>
        <taxon>Salmonidae</taxon>
        <taxon>Salmoninae</taxon>
        <taxon>Oncorhynchus</taxon>
    </lineage>
</organism>